<dbReference type="Gene3D" id="2.60.40.10">
    <property type="entry name" value="Immunoglobulins"/>
    <property type="match status" value="1"/>
</dbReference>
<reference evidence="2 3" key="1">
    <citation type="submission" date="2018-06" db="EMBL/GenBank/DDBJ databases">
        <authorList>
            <consortium name="Pathogen Informatics"/>
            <person name="Doyle S."/>
        </authorList>
    </citation>
    <scope>NUCLEOTIDE SEQUENCE [LARGE SCALE GENOMIC DNA]</scope>
    <source>
        <strain evidence="2 3">NCTC11157</strain>
    </source>
</reference>
<feature type="signal peptide" evidence="1">
    <location>
        <begin position="1"/>
        <end position="23"/>
    </location>
</feature>
<name>A0A379E198_9BACT</name>
<feature type="chain" id="PRO_5016971312" description="CARDB domain-containing protein" evidence="1">
    <location>
        <begin position="24"/>
        <end position="739"/>
    </location>
</feature>
<dbReference type="EMBL" id="UGTL01000001">
    <property type="protein sequence ID" value="SUB86104.1"/>
    <property type="molecule type" value="Genomic_DNA"/>
</dbReference>
<dbReference type="AlphaFoldDB" id="A0A379E198"/>
<evidence type="ECO:0000313" key="3">
    <source>
        <dbReference type="Proteomes" id="UP000254072"/>
    </source>
</evidence>
<protein>
    <recommendedName>
        <fullName evidence="4">CARDB domain-containing protein</fullName>
    </recommendedName>
</protein>
<dbReference type="Gene3D" id="2.60.120.200">
    <property type="match status" value="1"/>
</dbReference>
<accession>A0A379E198</accession>
<evidence type="ECO:0008006" key="4">
    <source>
        <dbReference type="Google" id="ProtNLM"/>
    </source>
</evidence>
<keyword evidence="1" id="KW-0732">Signal</keyword>
<dbReference type="Proteomes" id="UP000254072">
    <property type="component" value="Unassembled WGS sequence"/>
</dbReference>
<dbReference type="NCBIfam" id="NF038128">
    <property type="entry name" value="choice_anch_J"/>
    <property type="match status" value="1"/>
</dbReference>
<sequence length="739" mass="81405">MNKTKTYFLSGLVLTSLALPIHATTNHKLLKVAQQPVAQKLTAGKIGTVDVKLIDNTSSVTLQWNSVATTDVPASNIKYRIFNYNFSTTDFELLKEVDGTVTEYIVNDARIAADKQQTLAWIVTPVVDGVEKQDNMGFVYYIGGKPYATPFHRSFANYNDTDFDGYYISSDPLNGSDVWNLHKTFTYDNDNGSLRYMTAFYGEAVCNLGKISVQGKHSPVLVFNYNGKGGMPASVKAVLEHENGIEKEVWTLDFTQATTLTTDKWGQAVVKIPASFTNEKYFKLKFIAKADDDISLNPIFIDNINVIDPLEIDAAIAMTNPEKVQKGGKVAMNVEVKNNGANAMKGAKLKVTANGKIVYEQAIEGEVGVMSSINIPVSFDADVLPTTENINVIAEIIMEGDKDMTNNKVEKTIGYNAATLDAPTNLKAEGGKNAPVNLTWTAPKMQTVDTFDDFESYDAWATTMGNWTTENVDGGTFGDIDEVSYPHQGEKLAFMNWQPKGLLDNFAKVFPHSGKRAAVSIYHRKGSELPNADMWLISPRLSGKAQEISFFANDMKNSADKGVEVFDILYTTEDSPKDLAKFTQVGNTYSLDKFEWTEIKSQLPENAKYFAIHRKTDWTNAYVLTLDDVKYQAGVSAKTYNVYRNGELIGTTDKPNFTDDKAKADGEHTYSVIAVYDNGAQSDPVSTKVATGIEEIVSKADTTFNVYTISGTLVKRSTTSLSGLAKGIYIVNGKKVVVK</sequence>
<dbReference type="InterPro" id="IPR013783">
    <property type="entry name" value="Ig-like_fold"/>
</dbReference>
<proteinExistence type="predicted"/>
<evidence type="ECO:0000256" key="1">
    <source>
        <dbReference type="SAM" id="SignalP"/>
    </source>
</evidence>
<dbReference type="OrthoDB" id="1086190at2"/>
<organism evidence="2 3">
    <name type="scientific">Prevotella disiens</name>
    <dbReference type="NCBI Taxonomy" id="28130"/>
    <lineage>
        <taxon>Bacteria</taxon>
        <taxon>Pseudomonadati</taxon>
        <taxon>Bacteroidota</taxon>
        <taxon>Bacteroidia</taxon>
        <taxon>Bacteroidales</taxon>
        <taxon>Prevotellaceae</taxon>
        <taxon>Prevotella</taxon>
    </lineage>
</organism>
<dbReference type="RefSeq" id="WP_021670173.1">
    <property type="nucleotide sequence ID" value="NZ_UGTL01000001.1"/>
</dbReference>
<evidence type="ECO:0000313" key="2">
    <source>
        <dbReference type="EMBL" id="SUB86104.1"/>
    </source>
</evidence>
<dbReference type="GeneID" id="91083021"/>
<gene>
    <name evidence="2" type="ORF">NCTC11157_01850</name>
</gene>